<reference evidence="2" key="1">
    <citation type="journal article" date="2018" name="DNA Res.">
        <title>Multiple hybrid de novo genome assembly of finger millet, an orphan allotetraploid crop.</title>
        <authorList>
            <person name="Hatakeyama M."/>
            <person name="Aluri S."/>
            <person name="Balachadran M.T."/>
            <person name="Sivarajan S.R."/>
            <person name="Patrignani A."/>
            <person name="Gruter S."/>
            <person name="Poveda L."/>
            <person name="Shimizu-Inatsugi R."/>
            <person name="Baeten J."/>
            <person name="Francoijs K.J."/>
            <person name="Nataraja K.N."/>
            <person name="Reddy Y.A.N."/>
            <person name="Phadnis S."/>
            <person name="Ravikumar R.L."/>
            <person name="Schlapbach R."/>
            <person name="Sreeman S.M."/>
            <person name="Shimizu K.K."/>
        </authorList>
    </citation>
    <scope>NUCLEOTIDE SEQUENCE</scope>
</reference>
<reference evidence="2" key="2">
    <citation type="submission" date="2021-12" db="EMBL/GenBank/DDBJ databases">
        <title>Resequencing data analysis of finger millet.</title>
        <authorList>
            <person name="Hatakeyama M."/>
            <person name="Aluri S."/>
            <person name="Balachadran M.T."/>
            <person name="Sivarajan S.R."/>
            <person name="Poveda L."/>
            <person name="Shimizu-Inatsugi R."/>
            <person name="Schlapbach R."/>
            <person name="Sreeman S.M."/>
            <person name="Shimizu K.K."/>
        </authorList>
    </citation>
    <scope>NUCLEOTIDE SEQUENCE</scope>
</reference>
<feature type="compositionally biased region" description="Basic residues" evidence="1">
    <location>
        <begin position="93"/>
        <end position="102"/>
    </location>
</feature>
<sequence length="196" mass="22199">MEHQHQAFTFASPISLSNTHEDAIDFDYQSWIEQSKVSNRFSSQGHHKLAEAINTNHREMLHDEETFEEMSLRDLSELSPSRAATQEPTNNSARHKKPRRNKSPSMKRVGLIIKLFVPSLSRAAVAAPERKKSFACSTVTASSNAAYVQNAISEARNGPTNTQYNNMPIKSYKDCTNRKSVVCYPFFNSGKYKVNR</sequence>
<evidence type="ECO:0000256" key="1">
    <source>
        <dbReference type="SAM" id="MobiDB-lite"/>
    </source>
</evidence>
<feature type="compositionally biased region" description="Basic and acidic residues" evidence="1">
    <location>
        <begin position="67"/>
        <end position="76"/>
    </location>
</feature>
<proteinExistence type="predicted"/>
<name>A0AAV5EU02_ELECO</name>
<protein>
    <submittedName>
        <fullName evidence="2">Uncharacterized protein</fullName>
    </submittedName>
</protein>
<dbReference type="EMBL" id="BQKI01000079">
    <property type="protein sequence ID" value="GJN25913.1"/>
    <property type="molecule type" value="Genomic_DNA"/>
</dbReference>
<feature type="compositionally biased region" description="Polar residues" evidence="1">
    <location>
        <begin position="78"/>
        <end position="92"/>
    </location>
</feature>
<evidence type="ECO:0000313" key="2">
    <source>
        <dbReference type="EMBL" id="GJN25913.1"/>
    </source>
</evidence>
<gene>
    <name evidence="2" type="primary">gb13799</name>
    <name evidence="2" type="ORF">PR202_gb13799</name>
</gene>
<dbReference type="AlphaFoldDB" id="A0AAV5EU02"/>
<feature type="region of interest" description="Disordered" evidence="1">
    <location>
        <begin position="67"/>
        <end position="104"/>
    </location>
</feature>
<organism evidence="2 3">
    <name type="scientific">Eleusine coracana subsp. coracana</name>
    <dbReference type="NCBI Taxonomy" id="191504"/>
    <lineage>
        <taxon>Eukaryota</taxon>
        <taxon>Viridiplantae</taxon>
        <taxon>Streptophyta</taxon>
        <taxon>Embryophyta</taxon>
        <taxon>Tracheophyta</taxon>
        <taxon>Spermatophyta</taxon>
        <taxon>Magnoliopsida</taxon>
        <taxon>Liliopsida</taxon>
        <taxon>Poales</taxon>
        <taxon>Poaceae</taxon>
        <taxon>PACMAD clade</taxon>
        <taxon>Chloridoideae</taxon>
        <taxon>Cynodonteae</taxon>
        <taxon>Eleusininae</taxon>
        <taxon>Eleusine</taxon>
    </lineage>
</organism>
<keyword evidence="3" id="KW-1185">Reference proteome</keyword>
<comment type="caution">
    <text evidence="2">The sequence shown here is derived from an EMBL/GenBank/DDBJ whole genome shotgun (WGS) entry which is preliminary data.</text>
</comment>
<evidence type="ECO:0000313" key="3">
    <source>
        <dbReference type="Proteomes" id="UP001054889"/>
    </source>
</evidence>
<dbReference type="Proteomes" id="UP001054889">
    <property type="component" value="Unassembled WGS sequence"/>
</dbReference>
<accession>A0AAV5EU02</accession>